<dbReference type="InterPro" id="IPR016181">
    <property type="entry name" value="Acyl_CoA_acyltransferase"/>
</dbReference>
<comment type="caution">
    <text evidence="2">The sequence shown here is derived from an EMBL/GenBank/DDBJ whole genome shotgun (WGS) entry which is preliminary data.</text>
</comment>
<dbReference type="PROSITE" id="PS51186">
    <property type="entry name" value="GNAT"/>
    <property type="match status" value="1"/>
</dbReference>
<keyword evidence="3" id="KW-1185">Reference proteome</keyword>
<evidence type="ECO:0000313" key="3">
    <source>
        <dbReference type="Proteomes" id="UP000429229"/>
    </source>
</evidence>
<dbReference type="RefSeq" id="WP_160615524.1">
    <property type="nucleotide sequence ID" value="NZ_WTYR01000001.1"/>
</dbReference>
<protein>
    <submittedName>
        <fullName evidence="2">GNAT family N-acetyltransferase</fullName>
    </submittedName>
</protein>
<dbReference type="SUPFAM" id="SSF55729">
    <property type="entry name" value="Acyl-CoA N-acyltransferases (Nat)"/>
    <property type="match status" value="1"/>
</dbReference>
<dbReference type="OrthoDB" id="9815099at2"/>
<reference evidence="2 3" key="1">
    <citation type="submission" date="2019-12" db="EMBL/GenBank/DDBJ databases">
        <title>Genomic-based taxomic classification of the family Erythrobacteraceae.</title>
        <authorList>
            <person name="Xu L."/>
        </authorList>
    </citation>
    <scope>NUCLEOTIDE SEQUENCE [LARGE SCALE GENOMIC DNA]</scope>
    <source>
        <strain evidence="2 3">LMG 29519</strain>
    </source>
</reference>
<dbReference type="GO" id="GO:0016747">
    <property type="term" value="F:acyltransferase activity, transferring groups other than amino-acyl groups"/>
    <property type="evidence" value="ECO:0007669"/>
    <property type="project" value="InterPro"/>
</dbReference>
<evidence type="ECO:0000313" key="2">
    <source>
        <dbReference type="EMBL" id="MXP09016.1"/>
    </source>
</evidence>
<feature type="domain" description="N-acetyltransferase" evidence="1">
    <location>
        <begin position="2"/>
        <end position="148"/>
    </location>
</feature>
<proteinExistence type="predicted"/>
<name>A0A6I4TZT6_9SPHN</name>
<dbReference type="EMBL" id="WTYR01000001">
    <property type="protein sequence ID" value="MXP09016.1"/>
    <property type="molecule type" value="Genomic_DNA"/>
</dbReference>
<evidence type="ECO:0000259" key="1">
    <source>
        <dbReference type="PROSITE" id="PS51186"/>
    </source>
</evidence>
<dbReference type="Gene3D" id="3.40.630.30">
    <property type="match status" value="1"/>
</dbReference>
<dbReference type="Proteomes" id="UP000429229">
    <property type="component" value="Unassembled WGS sequence"/>
</dbReference>
<gene>
    <name evidence="2" type="ORF">GRI68_02340</name>
</gene>
<dbReference type="Pfam" id="PF13527">
    <property type="entry name" value="Acetyltransf_9"/>
    <property type="match status" value="1"/>
</dbReference>
<organism evidence="2 3">
    <name type="scientific">Alteriqipengyuania halimionae</name>
    <dbReference type="NCBI Taxonomy" id="1926630"/>
    <lineage>
        <taxon>Bacteria</taxon>
        <taxon>Pseudomonadati</taxon>
        <taxon>Pseudomonadota</taxon>
        <taxon>Alphaproteobacteria</taxon>
        <taxon>Sphingomonadales</taxon>
        <taxon>Erythrobacteraceae</taxon>
        <taxon>Alteriqipengyuania</taxon>
    </lineage>
</organism>
<keyword evidence="2" id="KW-0808">Transferase</keyword>
<sequence>MPAIIPLDSVDPVMVEQLLDRVFGPERAARTAYRIREGLEPLAGLSFAALDDEDMLAATIQCWPIALTDPRGKTCPLIMVGPVAVVPEVQGQGYGRALFAALADALGEGAPPQVLIGDPEYYGRFGYSDRGTMNWDTPGPVERHRLLVRGADPAVLPSHAMLGPWRADLL</sequence>
<dbReference type="AlphaFoldDB" id="A0A6I4TZT6"/>
<accession>A0A6I4TZT6</accession>
<dbReference type="InterPro" id="IPR000182">
    <property type="entry name" value="GNAT_dom"/>
</dbReference>